<dbReference type="PANTHER" id="PTHR45929:SF3">
    <property type="entry name" value="JAK PATHWAY SIGNAL TRANSDUCTION ADAPTOR MOLECULE"/>
    <property type="match status" value="1"/>
</dbReference>
<dbReference type="PRINTS" id="PR00452">
    <property type="entry name" value="SH3DOMAIN"/>
</dbReference>
<dbReference type="Proteomes" id="UP000748756">
    <property type="component" value="Unassembled WGS sequence"/>
</dbReference>
<evidence type="ECO:0000256" key="2">
    <source>
        <dbReference type="PROSITE-ProRule" id="PRU00192"/>
    </source>
</evidence>
<feature type="domain" description="SH3" evidence="4">
    <location>
        <begin position="136"/>
        <end position="195"/>
    </location>
</feature>
<dbReference type="InterPro" id="IPR036028">
    <property type="entry name" value="SH3-like_dom_sf"/>
</dbReference>
<dbReference type="PROSITE" id="PS50002">
    <property type="entry name" value="SH3"/>
    <property type="match status" value="1"/>
</dbReference>
<comment type="caution">
    <text evidence="5">The sequence shown here is derived from an EMBL/GenBank/DDBJ whole genome shotgun (WGS) entry which is preliminary data.</text>
</comment>
<reference evidence="5" key="1">
    <citation type="journal article" date="2020" name="Fungal Divers.">
        <title>Resolving the Mortierellaceae phylogeny through synthesis of multi-gene phylogenetics and phylogenomics.</title>
        <authorList>
            <person name="Vandepol N."/>
            <person name="Liber J."/>
            <person name="Desiro A."/>
            <person name="Na H."/>
            <person name="Kennedy M."/>
            <person name="Barry K."/>
            <person name="Grigoriev I.V."/>
            <person name="Miller A.N."/>
            <person name="O'Donnell K."/>
            <person name="Stajich J.E."/>
            <person name="Bonito G."/>
        </authorList>
    </citation>
    <scope>NUCLEOTIDE SEQUENCE</scope>
    <source>
        <strain evidence="5">NRRL 6426</strain>
    </source>
</reference>
<evidence type="ECO:0000256" key="1">
    <source>
        <dbReference type="ARBA" id="ARBA00022443"/>
    </source>
</evidence>
<gene>
    <name evidence="5" type="primary">HSE1_1</name>
    <name evidence="5" type="ORF">BG015_002217</name>
</gene>
<organism evidence="5 6">
    <name type="scientific">Linnemannia schmuckeri</name>
    <dbReference type="NCBI Taxonomy" id="64567"/>
    <lineage>
        <taxon>Eukaryota</taxon>
        <taxon>Fungi</taxon>
        <taxon>Fungi incertae sedis</taxon>
        <taxon>Mucoromycota</taxon>
        <taxon>Mortierellomycotina</taxon>
        <taxon>Mortierellomycetes</taxon>
        <taxon>Mortierellales</taxon>
        <taxon>Mortierellaceae</taxon>
        <taxon>Linnemannia</taxon>
    </lineage>
</organism>
<dbReference type="GO" id="GO:0043328">
    <property type="term" value="P:protein transport to vacuole involved in ubiquitin-dependent protein catabolic process via the multivesicular body sorting pathway"/>
    <property type="evidence" value="ECO:0007669"/>
    <property type="project" value="TreeGrafter"/>
</dbReference>
<dbReference type="OrthoDB" id="10255964at2759"/>
<dbReference type="SMART" id="SM00326">
    <property type="entry name" value="SH3"/>
    <property type="match status" value="1"/>
</dbReference>
<dbReference type="AlphaFoldDB" id="A0A9P5S5S6"/>
<evidence type="ECO:0000256" key="3">
    <source>
        <dbReference type="SAM" id="MobiDB-lite"/>
    </source>
</evidence>
<dbReference type="PRINTS" id="PR01887">
    <property type="entry name" value="SPECTRNALPHA"/>
</dbReference>
<evidence type="ECO:0000313" key="5">
    <source>
        <dbReference type="EMBL" id="KAF9153958.1"/>
    </source>
</evidence>
<proteinExistence type="predicted"/>
<sequence length="219" mass="24265">MVLVRHYIQLHRAAMTATEDTVLGGMYAPTIASLTTTKSQHFKPLMVPTEVDISSLRDDNDQEQEKEEEGGKAHPQTATPDSDLSDLNAPLPFYGNTATLETRSDGAYGNSISMQSSDTDSHELDRLSSFGIRTLKVIGLVQAVFSFPQEDDGDLPFKVGDIINVVDYLNKDWWRGVVRNTLGIFPSAYVQKLDPPANGLYPSILVKIHNYTSPPPRRE</sequence>
<name>A0A9P5S5S6_9FUNG</name>
<dbReference type="Pfam" id="PF00018">
    <property type="entry name" value="SH3_1"/>
    <property type="match status" value="1"/>
</dbReference>
<keyword evidence="1 2" id="KW-0728">SH3 domain</keyword>
<dbReference type="GO" id="GO:0033565">
    <property type="term" value="C:ESCRT-0 complex"/>
    <property type="evidence" value="ECO:0007669"/>
    <property type="project" value="TreeGrafter"/>
</dbReference>
<evidence type="ECO:0000259" key="4">
    <source>
        <dbReference type="PROSITE" id="PS50002"/>
    </source>
</evidence>
<dbReference type="InterPro" id="IPR050670">
    <property type="entry name" value="STAM"/>
</dbReference>
<keyword evidence="6" id="KW-1185">Reference proteome</keyword>
<dbReference type="EMBL" id="JAAAUQ010000143">
    <property type="protein sequence ID" value="KAF9153958.1"/>
    <property type="molecule type" value="Genomic_DNA"/>
</dbReference>
<dbReference type="InterPro" id="IPR001452">
    <property type="entry name" value="SH3_domain"/>
</dbReference>
<accession>A0A9P5S5S6</accession>
<feature type="region of interest" description="Disordered" evidence="3">
    <location>
        <begin position="50"/>
        <end position="86"/>
    </location>
</feature>
<protein>
    <submittedName>
        <fullName evidence="5">ESCRT-0 subunit protein hse1</fullName>
    </submittedName>
</protein>
<dbReference type="Gene3D" id="2.30.30.40">
    <property type="entry name" value="SH3 Domains"/>
    <property type="match status" value="1"/>
</dbReference>
<evidence type="ECO:0000313" key="6">
    <source>
        <dbReference type="Proteomes" id="UP000748756"/>
    </source>
</evidence>
<dbReference type="PANTHER" id="PTHR45929">
    <property type="entry name" value="JAK PATHWAY SIGNAL TRANSDUCTION ADAPTOR MOLECULE"/>
    <property type="match status" value="1"/>
</dbReference>
<dbReference type="SUPFAM" id="SSF50044">
    <property type="entry name" value="SH3-domain"/>
    <property type="match status" value="1"/>
</dbReference>